<protein>
    <submittedName>
        <fullName evidence="1">Uncharacterized protein</fullName>
    </submittedName>
</protein>
<sequence>MANKKLNAHVYMETKTKFIDHKLTVLQNENGYLYANGIYPTKILKQDLPDWYIRCYIYHQYGYISAKGVKQLLYAPNYAFDNHLYKDDCLYVSYNGKIERQSGTDLSIYSGYDEYLYGPCIVSFTQAVGRYSGYDISDILASMAAKKQWYEERNGAGAMQI</sequence>
<gene>
    <name evidence="1" type="ORF">SAMN02745823_00319</name>
</gene>
<reference evidence="1 2" key="1">
    <citation type="submission" date="2016-11" db="EMBL/GenBank/DDBJ databases">
        <authorList>
            <person name="Jaros S."/>
            <person name="Januszkiewicz K."/>
            <person name="Wedrychowicz H."/>
        </authorList>
    </citation>
    <scope>NUCLEOTIDE SEQUENCE [LARGE SCALE GENOMIC DNA]</scope>
    <source>
        <strain evidence="1 2">DSM 10068</strain>
    </source>
</reference>
<dbReference type="Proteomes" id="UP000183995">
    <property type="component" value="Unassembled WGS sequence"/>
</dbReference>
<accession>A0A1M5U1T9</accession>
<dbReference type="STRING" id="1123282.SAMN02745823_00319"/>
<evidence type="ECO:0000313" key="1">
    <source>
        <dbReference type="EMBL" id="SHH56840.1"/>
    </source>
</evidence>
<name>A0A1M5U1T9_9FIRM</name>
<dbReference type="EMBL" id="FQXV01000001">
    <property type="protein sequence ID" value="SHH56840.1"/>
    <property type="molecule type" value="Genomic_DNA"/>
</dbReference>
<organism evidence="1 2">
    <name type="scientific">Sporobacter termitidis DSM 10068</name>
    <dbReference type="NCBI Taxonomy" id="1123282"/>
    <lineage>
        <taxon>Bacteria</taxon>
        <taxon>Bacillati</taxon>
        <taxon>Bacillota</taxon>
        <taxon>Clostridia</taxon>
        <taxon>Eubacteriales</taxon>
        <taxon>Oscillospiraceae</taxon>
        <taxon>Sporobacter</taxon>
    </lineage>
</organism>
<dbReference type="AlphaFoldDB" id="A0A1M5U1T9"/>
<proteinExistence type="predicted"/>
<evidence type="ECO:0000313" key="2">
    <source>
        <dbReference type="Proteomes" id="UP000183995"/>
    </source>
</evidence>
<dbReference type="RefSeq" id="WP_073075884.1">
    <property type="nucleotide sequence ID" value="NZ_FQXV01000001.1"/>
</dbReference>
<keyword evidence="2" id="KW-1185">Reference proteome</keyword>
<dbReference type="OrthoDB" id="9775180at2"/>